<evidence type="ECO:0000256" key="1">
    <source>
        <dbReference type="SAM" id="MobiDB-lite"/>
    </source>
</evidence>
<dbReference type="Proteomes" id="UP001151532">
    <property type="component" value="Chromosome 13"/>
</dbReference>
<accession>A0A9Q0W9P0</accession>
<reference evidence="2" key="2">
    <citation type="journal article" date="2023" name="Int. J. Mol. Sci.">
        <title>De Novo Assembly and Annotation of 11 Diverse Shrub Willow (Salix) Genomes Reveals Novel Gene Organization in Sex-Linked Regions.</title>
        <authorList>
            <person name="Hyden B."/>
            <person name="Feng K."/>
            <person name="Yates T.B."/>
            <person name="Jawdy S."/>
            <person name="Cereghino C."/>
            <person name="Smart L.B."/>
            <person name="Muchero W."/>
        </authorList>
    </citation>
    <scope>NUCLEOTIDE SEQUENCE</scope>
    <source>
        <tissue evidence="2">Shoot tip</tissue>
    </source>
</reference>
<dbReference type="AlphaFoldDB" id="A0A9Q0W9P0"/>
<dbReference type="EMBL" id="JAPFFK010000005">
    <property type="protein sequence ID" value="KAJ6762969.1"/>
    <property type="molecule type" value="Genomic_DNA"/>
</dbReference>
<proteinExistence type="predicted"/>
<sequence>MPQSYSCGRSDEESLVPSHIEQHNPIQYQESSSRSQTCEDLIRIPGASTKGFCWLISGKASAWEAPSWSSLDEISHYKLKGVSRRTKPSPPPPRVHVPIHPKLPPRSPPPPPPPRRRYPPPPPPR</sequence>
<protein>
    <submittedName>
        <fullName evidence="2">Uncharacterized protein</fullName>
    </submittedName>
</protein>
<evidence type="ECO:0000313" key="3">
    <source>
        <dbReference type="Proteomes" id="UP001151532"/>
    </source>
</evidence>
<feature type="compositionally biased region" description="Pro residues" evidence="1">
    <location>
        <begin position="88"/>
        <end position="125"/>
    </location>
</feature>
<name>A0A9Q0W9P0_SALPP</name>
<reference evidence="2" key="1">
    <citation type="submission" date="2022-11" db="EMBL/GenBank/DDBJ databases">
        <authorList>
            <person name="Hyden B.L."/>
            <person name="Feng K."/>
            <person name="Yates T."/>
            <person name="Jawdy S."/>
            <person name="Smart L.B."/>
            <person name="Muchero W."/>
        </authorList>
    </citation>
    <scope>NUCLEOTIDE SEQUENCE</scope>
    <source>
        <tissue evidence="2">Shoot tip</tissue>
    </source>
</reference>
<evidence type="ECO:0000313" key="2">
    <source>
        <dbReference type="EMBL" id="KAJ6762969.1"/>
    </source>
</evidence>
<organism evidence="2 3">
    <name type="scientific">Salix purpurea</name>
    <name type="common">Purple osier willow</name>
    <dbReference type="NCBI Taxonomy" id="77065"/>
    <lineage>
        <taxon>Eukaryota</taxon>
        <taxon>Viridiplantae</taxon>
        <taxon>Streptophyta</taxon>
        <taxon>Embryophyta</taxon>
        <taxon>Tracheophyta</taxon>
        <taxon>Spermatophyta</taxon>
        <taxon>Magnoliopsida</taxon>
        <taxon>eudicotyledons</taxon>
        <taxon>Gunneridae</taxon>
        <taxon>Pentapetalae</taxon>
        <taxon>rosids</taxon>
        <taxon>fabids</taxon>
        <taxon>Malpighiales</taxon>
        <taxon>Salicaceae</taxon>
        <taxon>Saliceae</taxon>
        <taxon>Salix</taxon>
    </lineage>
</organism>
<keyword evidence="3" id="KW-1185">Reference proteome</keyword>
<feature type="region of interest" description="Disordered" evidence="1">
    <location>
        <begin position="82"/>
        <end position="125"/>
    </location>
</feature>
<gene>
    <name evidence="2" type="ORF">OIU79_023671</name>
</gene>
<comment type="caution">
    <text evidence="2">The sequence shown here is derived from an EMBL/GenBank/DDBJ whole genome shotgun (WGS) entry which is preliminary data.</text>
</comment>